<gene>
    <name evidence="10" type="primary">LOC125775385</name>
</gene>
<feature type="domain" description="DDE Tnp4" evidence="8">
    <location>
        <begin position="174"/>
        <end position="330"/>
    </location>
</feature>
<organism evidence="9 10">
    <name type="scientific">Bactrocera dorsalis</name>
    <name type="common">Oriental fruit fly</name>
    <name type="synonym">Dacus dorsalis</name>
    <dbReference type="NCBI Taxonomy" id="27457"/>
    <lineage>
        <taxon>Eukaryota</taxon>
        <taxon>Metazoa</taxon>
        <taxon>Ecdysozoa</taxon>
        <taxon>Arthropoda</taxon>
        <taxon>Hexapoda</taxon>
        <taxon>Insecta</taxon>
        <taxon>Pterygota</taxon>
        <taxon>Neoptera</taxon>
        <taxon>Endopterygota</taxon>
        <taxon>Diptera</taxon>
        <taxon>Brachycera</taxon>
        <taxon>Muscomorpha</taxon>
        <taxon>Tephritoidea</taxon>
        <taxon>Tephritidae</taxon>
        <taxon>Bactrocera</taxon>
        <taxon>Bactrocera</taxon>
    </lineage>
</organism>
<evidence type="ECO:0000256" key="6">
    <source>
        <dbReference type="ARBA" id="ARBA00022801"/>
    </source>
</evidence>
<reference evidence="9" key="1">
    <citation type="submission" date="2025-05" db="UniProtKB">
        <authorList>
            <consortium name="RefSeq"/>
        </authorList>
    </citation>
    <scope>NUCLEOTIDE SEQUENCE [LARGE SCALE GENOMIC DNA]</scope>
</reference>
<keyword evidence="5" id="KW-0479">Metal-binding</keyword>
<dbReference type="RefSeq" id="XP_049301879.1">
    <property type="nucleotide sequence ID" value="XM_049445922.1"/>
</dbReference>
<sequence length="379" mass="43506">MTFSNNETKQKKEIFELELNAKKMNPNVFFYSSSSESDEEHQQMAIRSRIRDKSNPLALPEAAFRKRFRLTKDAFTFILSEIEFNGHLSTAVPPILQLAATLSLLASGGYQHSVGNDFLIGMCQSTVCKIVGDVVNEMETKLCPHFIKFSPNRLSKCTEYFVEKYKVPGVIGCIDGTHFGLQKPTVNEHMFFNRKGYHSLNSMIICDYEHRILAIDSKYGGAAHDSFVWKHSAQRRFLEEAYNQNNMRNVWLLGDSGYPLEPWCLTPFRNPEVGSCQARFNEIHAKARCIVERTIGILKGRWKILTNDKRSRYSPEKMAKFGNVCAALHNICIQYKNSTYCRYFVNENNDTEIDTGNETQLIKIGHKIRDHIMLSLDNN</sequence>
<comment type="cofactor">
    <cofactor evidence="1">
        <name>a divalent metal cation</name>
        <dbReference type="ChEBI" id="CHEBI:60240"/>
    </cofactor>
</comment>
<evidence type="ECO:0000256" key="4">
    <source>
        <dbReference type="ARBA" id="ARBA00022722"/>
    </source>
</evidence>
<proteinExistence type="inferred from homology"/>
<keyword evidence="9" id="KW-1185">Reference proteome</keyword>
<evidence type="ECO:0000256" key="2">
    <source>
        <dbReference type="ARBA" id="ARBA00004123"/>
    </source>
</evidence>
<keyword evidence="7" id="KW-0539">Nucleus</keyword>
<reference evidence="10" key="2">
    <citation type="submission" date="2025-08" db="UniProtKB">
        <authorList>
            <consortium name="RefSeq"/>
        </authorList>
    </citation>
    <scope>IDENTIFICATION</scope>
    <source>
        <tissue evidence="10">Adult</tissue>
    </source>
</reference>
<evidence type="ECO:0000256" key="7">
    <source>
        <dbReference type="ARBA" id="ARBA00023242"/>
    </source>
</evidence>
<evidence type="ECO:0000256" key="1">
    <source>
        <dbReference type="ARBA" id="ARBA00001968"/>
    </source>
</evidence>
<comment type="similarity">
    <text evidence="3">Belongs to the HARBI1 family.</text>
</comment>
<dbReference type="GeneID" id="125775385"/>
<protein>
    <submittedName>
        <fullName evidence="10">Nuclease HARBI1</fullName>
    </submittedName>
</protein>
<dbReference type="InterPro" id="IPR045249">
    <property type="entry name" value="HARBI1-like"/>
</dbReference>
<evidence type="ECO:0000259" key="8">
    <source>
        <dbReference type="Pfam" id="PF13359"/>
    </source>
</evidence>
<evidence type="ECO:0000313" key="9">
    <source>
        <dbReference type="Proteomes" id="UP001652620"/>
    </source>
</evidence>
<dbReference type="Proteomes" id="UP001652620">
    <property type="component" value="Chromosome 1"/>
</dbReference>
<comment type="subcellular location">
    <subcellularLocation>
        <location evidence="2">Nucleus</location>
    </subcellularLocation>
</comment>
<dbReference type="PANTHER" id="PTHR22930">
    <property type="match status" value="1"/>
</dbReference>
<keyword evidence="6" id="KW-0378">Hydrolase</keyword>
<evidence type="ECO:0000256" key="3">
    <source>
        <dbReference type="ARBA" id="ARBA00006958"/>
    </source>
</evidence>
<evidence type="ECO:0000313" key="10">
    <source>
        <dbReference type="RefSeq" id="XP_049301879.1"/>
    </source>
</evidence>
<accession>A0ABM3IY17</accession>
<keyword evidence="4" id="KW-0540">Nuclease</keyword>
<dbReference type="InterPro" id="IPR027806">
    <property type="entry name" value="HARBI1_dom"/>
</dbReference>
<evidence type="ECO:0000256" key="5">
    <source>
        <dbReference type="ARBA" id="ARBA00022723"/>
    </source>
</evidence>
<dbReference type="Pfam" id="PF13359">
    <property type="entry name" value="DDE_Tnp_4"/>
    <property type="match status" value="1"/>
</dbReference>
<dbReference type="PANTHER" id="PTHR22930:SF289">
    <property type="entry name" value="DDE TNP4 DOMAIN-CONTAINING PROTEIN-RELATED"/>
    <property type="match status" value="1"/>
</dbReference>
<name>A0ABM3IY17_BACDO</name>